<dbReference type="InterPro" id="IPR036390">
    <property type="entry name" value="WH_DNA-bd_sf"/>
</dbReference>
<dbReference type="AlphaFoldDB" id="D9Q066"/>
<protein>
    <recommendedName>
        <fullName evidence="3">DUF4443 domain-containing protein</fullName>
    </recommendedName>
</protein>
<dbReference type="EMBL" id="CP001742">
    <property type="protein sequence ID" value="ADL18704.1"/>
    <property type="molecule type" value="Genomic_DNA"/>
</dbReference>
<dbReference type="InParanoid" id="D9Q066"/>
<dbReference type="RefSeq" id="WP_013266216.1">
    <property type="nucleotide sequence ID" value="NC_014374.1"/>
</dbReference>
<evidence type="ECO:0000313" key="1">
    <source>
        <dbReference type="EMBL" id="ADL18704.1"/>
    </source>
</evidence>
<dbReference type="KEGG" id="asc:ASAC_0297"/>
<keyword evidence="2" id="KW-1185">Reference proteome</keyword>
<dbReference type="Gene3D" id="1.10.10.10">
    <property type="entry name" value="Winged helix-like DNA-binding domain superfamily/Winged helix DNA-binding domain"/>
    <property type="match status" value="1"/>
</dbReference>
<dbReference type="SUPFAM" id="SSF46785">
    <property type="entry name" value="Winged helix' DNA-binding domain"/>
    <property type="match status" value="1"/>
</dbReference>
<evidence type="ECO:0000313" key="2">
    <source>
        <dbReference type="Proteomes" id="UP000000346"/>
    </source>
</evidence>
<sequence length="203" mass="21775">MATLKRITAAERGGKPGFGPWHVLEALRKISKYELGRIALSRELGLTEASTKTLLRRLVDEGLVIKDDKGSRTSEKGLQLLSSIGDVLSPTRCSVKGVERLEDCLTLTIDSEPPRDLTKIYEIRDYVVSEGCRLAVVGYLDPPQLGFPGLPSELESALRESVANVCGLSEGRRGTIIIVPSSCGPALVGAATDLLAQECGLSL</sequence>
<dbReference type="eggNOG" id="arCOG02103">
    <property type="taxonomic scope" value="Archaea"/>
</dbReference>
<name>D9Q066_ACIS3</name>
<organism evidence="1 2">
    <name type="scientific">Acidilobus saccharovorans (strain DSM 16705 / JCM 18335 / VKM B-2471 / 345-15)</name>
    <dbReference type="NCBI Taxonomy" id="666510"/>
    <lineage>
        <taxon>Archaea</taxon>
        <taxon>Thermoproteota</taxon>
        <taxon>Thermoprotei</taxon>
        <taxon>Acidilobales</taxon>
        <taxon>Acidilobaceae</taxon>
        <taxon>Acidilobus</taxon>
    </lineage>
</organism>
<evidence type="ECO:0008006" key="3">
    <source>
        <dbReference type="Google" id="ProtNLM"/>
    </source>
</evidence>
<reference evidence="1 2" key="1">
    <citation type="journal article" date="2010" name="Appl. Environ. Microbiol.">
        <title>The genome sequence of the crenarchaeon Acidilobus saccharovorans supports a new order, Acidilobales, and suggests an important ecological role in terrestrial acidic hot springs.</title>
        <authorList>
            <person name="Mardanov A.V."/>
            <person name="Svetlitchnyi V.A."/>
            <person name="Beletsky A.V."/>
            <person name="Prokofeva M.I."/>
            <person name="Bonch-Osmolovskaya E.A."/>
            <person name="Ravin N.V."/>
            <person name="Skryabin K.G."/>
        </authorList>
    </citation>
    <scope>NUCLEOTIDE SEQUENCE [LARGE SCALE GENOMIC DNA]</scope>
    <source>
        <strain evidence="2">DSM 16705 / JCM 18335 / VKM B-2471 / 345-15</strain>
    </source>
</reference>
<dbReference type="HOGENOM" id="CLU_1313073_0_0_2"/>
<dbReference type="GeneID" id="9498520"/>
<dbReference type="OrthoDB" id="35967at2157"/>
<dbReference type="InterPro" id="IPR036388">
    <property type="entry name" value="WH-like_DNA-bd_sf"/>
</dbReference>
<gene>
    <name evidence="1" type="ordered locus">ASAC_0297</name>
</gene>
<dbReference type="Proteomes" id="UP000000346">
    <property type="component" value="Chromosome"/>
</dbReference>
<dbReference type="STRING" id="666510.ASAC_0297"/>
<accession>D9Q066</accession>
<proteinExistence type="predicted"/>